<evidence type="ECO:0000313" key="2">
    <source>
        <dbReference type="EMBL" id="AOM83877.1"/>
    </source>
</evidence>
<dbReference type="RefSeq" id="WP_069365815.1">
    <property type="nucleotide sequence ID" value="NZ_CP012502.1"/>
</dbReference>
<dbReference type="OrthoDB" id="2974771at2"/>
<keyword evidence="1" id="KW-1133">Transmembrane helix</keyword>
<feature type="transmembrane region" description="Helical" evidence="1">
    <location>
        <begin position="7"/>
        <end position="27"/>
    </location>
</feature>
<evidence type="ECO:0000256" key="1">
    <source>
        <dbReference type="SAM" id="Phobius"/>
    </source>
</evidence>
<reference evidence="2 3" key="1">
    <citation type="submission" date="2015-08" db="EMBL/GenBank/DDBJ databases">
        <title>The complete genome sequence of Bacillus beveridgei MLTeJB.</title>
        <authorList>
            <person name="Hanson T.E."/>
            <person name="Mesa C."/>
            <person name="Basesman S.M."/>
            <person name="Oremland R.S."/>
        </authorList>
    </citation>
    <scope>NUCLEOTIDE SEQUENCE [LARGE SCALE GENOMIC DNA]</scope>
    <source>
        <strain evidence="2 3">MLTeJB</strain>
    </source>
</reference>
<dbReference type="Proteomes" id="UP000094463">
    <property type="component" value="Chromosome"/>
</dbReference>
<keyword evidence="1" id="KW-0472">Membrane</keyword>
<evidence type="ECO:0000313" key="3">
    <source>
        <dbReference type="Proteomes" id="UP000094463"/>
    </source>
</evidence>
<name>A0A1D7QXY8_9BACI</name>
<dbReference type="EMBL" id="CP012502">
    <property type="protein sequence ID" value="AOM83877.1"/>
    <property type="molecule type" value="Genomic_DNA"/>
</dbReference>
<organism evidence="2 3">
    <name type="scientific">Salisediminibacterium beveridgei</name>
    <dbReference type="NCBI Taxonomy" id="632773"/>
    <lineage>
        <taxon>Bacteria</taxon>
        <taxon>Bacillati</taxon>
        <taxon>Bacillota</taxon>
        <taxon>Bacilli</taxon>
        <taxon>Bacillales</taxon>
        <taxon>Bacillaceae</taxon>
        <taxon>Salisediminibacterium</taxon>
    </lineage>
</organism>
<accession>A0A1D7QXY8</accession>
<sequence>MQNKEKIKTYALILLTICFVITAPMLFQAKMEDRRQYEAFLNEFYANLDNTLYSIEYFLSEEEKGVTTLASIEHNLETTHLLLRMGDKTVNSHISAQPRFFAGRITQHPNDEGTLTEEQQSELEKVREGLQYMKEGLYSEETGQENKHLSAKEFNAIIEQGASIGAP</sequence>
<dbReference type="AlphaFoldDB" id="A0A1D7QXY8"/>
<keyword evidence="1" id="KW-0812">Transmembrane</keyword>
<gene>
    <name evidence="2" type="ORF">BBEV_2538</name>
</gene>
<protein>
    <submittedName>
        <fullName evidence="2">Uncharacterized protein</fullName>
    </submittedName>
</protein>
<proteinExistence type="predicted"/>
<keyword evidence="3" id="KW-1185">Reference proteome</keyword>
<dbReference type="KEGG" id="bbev:BBEV_2538"/>